<accession>A0A183P1C7</accession>
<dbReference type="GO" id="GO:0006886">
    <property type="term" value="P:intracellular protein transport"/>
    <property type="evidence" value="ECO:0007669"/>
    <property type="project" value="InterPro"/>
</dbReference>
<dbReference type="GO" id="GO:0034066">
    <property type="term" value="C:Ric1-Rgp1 guanyl-nucleotide exchange factor complex"/>
    <property type="evidence" value="ECO:0007669"/>
    <property type="project" value="InterPro"/>
</dbReference>
<dbReference type="Pfam" id="PF25440">
    <property type="entry name" value="Beta-prop_RIC1_2nd"/>
    <property type="match status" value="1"/>
</dbReference>
<proteinExistence type="predicted"/>
<dbReference type="GO" id="GO:0000139">
    <property type="term" value="C:Golgi membrane"/>
    <property type="evidence" value="ECO:0007669"/>
    <property type="project" value="TreeGrafter"/>
</dbReference>
<keyword evidence="2" id="KW-1185">Reference proteome</keyword>
<sequence length="487" mass="54683">MQTENLLIPKQYINSNWPVRYVAVSTDGKKIAVSGRNGFIHYNTDSQRWHVFGNIKQENSLHVFGGMAWWKQYICLTCFTENYGTSEVRVYSSDHKLDNQFSSICDLPSLTLPVIVDNFENLFLVLTNDGCLQIFGLSESVSSKSTVTVSPFKAVNLTDIVIFPACVVRICFTTLKSNAPFTRTTTSGSNLFRNFDPGLCSVESLVMNYSGDVFMLQRSFLDFTPKSHSGTPEEINQQNMVVFDQLLSFGTPLLVASEIEILWSTSCFTTITSQADNDRLSSLNVIDANAYTKDSLWLYSGATGLSVWLPLPQVPSSLAFSFNYESGDNFDMGGSHRAVDRGVRQSSDRKEALQKFRLAIDGDPLVLTVELTRSLHRASRNLVAENSKRPRGKLARWIIRLQEYDFGIGHVPGKETVMANYLPRPVIEAELPLTACAINSLEGDPLELVQQQKADPKLREVIRVIKEKANIDKRTMDKEVIMLLRQK</sequence>
<evidence type="ECO:0000313" key="2">
    <source>
        <dbReference type="Proteomes" id="UP000269396"/>
    </source>
</evidence>
<dbReference type="EMBL" id="UZAL01028731">
    <property type="protein sequence ID" value="VDP43302.1"/>
    <property type="molecule type" value="Genomic_DNA"/>
</dbReference>
<gene>
    <name evidence="1" type="ORF">SMTD_LOCUS8163</name>
</gene>
<dbReference type="PANTHER" id="PTHR22746:SF10">
    <property type="entry name" value="GUANINE NUCLEOTIDE EXCHANGE FACTOR SUBUNIT RIC1"/>
    <property type="match status" value="1"/>
</dbReference>
<dbReference type="GO" id="GO:0042147">
    <property type="term" value="P:retrograde transport, endosome to Golgi"/>
    <property type="evidence" value="ECO:0007669"/>
    <property type="project" value="TreeGrafter"/>
</dbReference>
<dbReference type="SUPFAM" id="SSF69322">
    <property type="entry name" value="Tricorn protease domain 2"/>
    <property type="match status" value="1"/>
</dbReference>
<dbReference type="STRING" id="31246.A0A183P1C7"/>
<protein>
    <submittedName>
        <fullName evidence="1">Uncharacterized protein</fullName>
    </submittedName>
</protein>
<evidence type="ECO:0000313" key="1">
    <source>
        <dbReference type="EMBL" id="VDP43302.1"/>
    </source>
</evidence>
<dbReference type="GO" id="GO:0005829">
    <property type="term" value="C:cytosol"/>
    <property type="evidence" value="ECO:0007669"/>
    <property type="project" value="TreeGrafter"/>
</dbReference>
<organism evidence="1 2">
    <name type="scientific">Schistosoma mattheei</name>
    <dbReference type="NCBI Taxonomy" id="31246"/>
    <lineage>
        <taxon>Eukaryota</taxon>
        <taxon>Metazoa</taxon>
        <taxon>Spiralia</taxon>
        <taxon>Lophotrochozoa</taxon>
        <taxon>Platyhelminthes</taxon>
        <taxon>Trematoda</taxon>
        <taxon>Digenea</taxon>
        <taxon>Strigeidida</taxon>
        <taxon>Schistosomatoidea</taxon>
        <taxon>Schistosomatidae</taxon>
        <taxon>Schistosoma</taxon>
    </lineage>
</organism>
<dbReference type="InterPro" id="IPR040096">
    <property type="entry name" value="Ric1"/>
</dbReference>
<dbReference type="Proteomes" id="UP000269396">
    <property type="component" value="Unassembled WGS sequence"/>
</dbReference>
<dbReference type="PANTHER" id="PTHR22746">
    <property type="entry name" value="RAB6A-GEF COMPLEX PARTNER PROTEIN 1"/>
    <property type="match status" value="1"/>
</dbReference>
<dbReference type="AlphaFoldDB" id="A0A183P1C7"/>
<reference evidence="1 2" key="1">
    <citation type="submission" date="2018-11" db="EMBL/GenBank/DDBJ databases">
        <authorList>
            <consortium name="Pathogen Informatics"/>
        </authorList>
    </citation>
    <scope>NUCLEOTIDE SEQUENCE [LARGE SCALE GENOMIC DNA]</scope>
    <source>
        <strain>Denwood</strain>
        <strain evidence="2">Zambia</strain>
    </source>
</reference>
<name>A0A183P1C7_9TREM</name>